<dbReference type="Proteomes" id="UP000199612">
    <property type="component" value="Unassembled WGS sequence"/>
</dbReference>
<name>A0A1I1IF99_9LACT</name>
<evidence type="ECO:0000313" key="7">
    <source>
        <dbReference type="EMBL" id="SFC34977.1"/>
    </source>
</evidence>
<evidence type="ECO:0000256" key="3">
    <source>
        <dbReference type="ARBA" id="ARBA00023125"/>
    </source>
</evidence>
<dbReference type="GO" id="GO:0003677">
    <property type="term" value="F:DNA binding"/>
    <property type="evidence" value="ECO:0007669"/>
    <property type="project" value="UniProtKB-KW"/>
</dbReference>
<feature type="domain" description="Sugar-binding" evidence="5">
    <location>
        <begin position="101"/>
        <end position="348"/>
    </location>
</feature>
<dbReference type="Gene3D" id="1.10.10.10">
    <property type="entry name" value="Winged helix-like DNA-binding domain superfamily/Winged helix DNA-binding domain"/>
    <property type="match status" value="1"/>
</dbReference>
<dbReference type="SUPFAM" id="SSF46785">
    <property type="entry name" value="Winged helix' DNA-binding domain"/>
    <property type="match status" value="1"/>
</dbReference>
<keyword evidence="3" id="KW-0238">DNA-binding</keyword>
<accession>A0A1I1IF99</accession>
<evidence type="ECO:0000259" key="5">
    <source>
        <dbReference type="Pfam" id="PF04198"/>
    </source>
</evidence>
<evidence type="ECO:0000256" key="1">
    <source>
        <dbReference type="ARBA" id="ARBA00010466"/>
    </source>
</evidence>
<protein>
    <submittedName>
        <fullName evidence="7">Central glycolytic genes regulator</fullName>
    </submittedName>
</protein>
<reference evidence="8" key="1">
    <citation type="submission" date="2016-10" db="EMBL/GenBank/DDBJ databases">
        <authorList>
            <person name="Varghese N."/>
            <person name="Submissions S."/>
        </authorList>
    </citation>
    <scope>NUCLEOTIDE SEQUENCE [LARGE SCALE GENOMIC DNA]</scope>
    <source>
        <strain evidence="8">DSM 23664</strain>
    </source>
</reference>
<dbReference type="Gene3D" id="3.40.50.1360">
    <property type="match status" value="1"/>
</dbReference>
<sequence length="354" mass="38343">MISGKGVRTRMLSVIEKVAPGTLHILKQRYYILNQIQKVGPIGRRALANRLGFTERVLRKEVEVLRSQGLIKSSSQGMECTPTGITVFHQLDKLMGQHVQSQEKEAKLANKLGIHHCTIVIGNADADLSSAGDMARAATEVLDFLLPEGASTIAVMGGTTMVRVAEAMDEQIGSNRDLMFVPARGGLGESVDIQANVIAENMAKRTGGKSRALYAPEHVRSETYSLLLEEPEIKETLELVENASVVLYSIGNAIDMAERRGMNEETLTELENSEAVAEAFGEFINLNGEIVYKLSRIGLQSSKLPSIPHVIAVAGGKKKAKAIEAHMKTAPPHTWLVTDEAAANEILNGGNPLK</sequence>
<dbReference type="AlphaFoldDB" id="A0A1I1IF99"/>
<dbReference type="InterPro" id="IPR036388">
    <property type="entry name" value="WH-like_DNA-bd_sf"/>
</dbReference>
<feature type="domain" description="CggR N-terminal DNA binding" evidence="6">
    <location>
        <begin position="25"/>
        <end position="95"/>
    </location>
</feature>
<keyword evidence="8" id="KW-1185">Reference proteome</keyword>
<dbReference type="PANTHER" id="PTHR34294:SF5">
    <property type="entry name" value="CENTRAL GLYCOLYTIC GENES REGULATOR"/>
    <property type="match status" value="1"/>
</dbReference>
<keyword evidence="4" id="KW-0804">Transcription</keyword>
<dbReference type="EMBL" id="FOLT01000005">
    <property type="protein sequence ID" value="SFC34977.1"/>
    <property type="molecule type" value="Genomic_DNA"/>
</dbReference>
<dbReference type="STRING" id="753702.SAMN04488102_10592"/>
<gene>
    <name evidence="7" type="ORF">SAMN04488102_10592</name>
</gene>
<keyword evidence="2" id="KW-0805">Transcription regulation</keyword>
<organism evidence="7 8">
    <name type="scientific">Alkalibacterium subtropicum</name>
    <dbReference type="NCBI Taxonomy" id="753702"/>
    <lineage>
        <taxon>Bacteria</taxon>
        <taxon>Bacillati</taxon>
        <taxon>Bacillota</taxon>
        <taxon>Bacilli</taxon>
        <taxon>Lactobacillales</taxon>
        <taxon>Carnobacteriaceae</taxon>
        <taxon>Alkalibacterium</taxon>
    </lineage>
</organism>
<dbReference type="InterPro" id="IPR048715">
    <property type="entry name" value="CggR_N"/>
</dbReference>
<evidence type="ECO:0000256" key="2">
    <source>
        <dbReference type="ARBA" id="ARBA00023015"/>
    </source>
</evidence>
<comment type="similarity">
    <text evidence="1">Belongs to the SorC transcriptional regulatory family.</text>
</comment>
<evidence type="ECO:0000256" key="4">
    <source>
        <dbReference type="ARBA" id="ARBA00023163"/>
    </source>
</evidence>
<evidence type="ECO:0000259" key="6">
    <source>
        <dbReference type="Pfam" id="PF21715"/>
    </source>
</evidence>
<dbReference type="Pfam" id="PF21715">
    <property type="entry name" value="CggR_N"/>
    <property type="match status" value="1"/>
</dbReference>
<proteinExistence type="inferred from homology"/>
<dbReference type="GO" id="GO:0030246">
    <property type="term" value="F:carbohydrate binding"/>
    <property type="evidence" value="ECO:0007669"/>
    <property type="project" value="InterPro"/>
</dbReference>
<dbReference type="SUPFAM" id="SSF100950">
    <property type="entry name" value="NagB/RpiA/CoA transferase-like"/>
    <property type="match status" value="1"/>
</dbReference>
<evidence type="ECO:0000313" key="8">
    <source>
        <dbReference type="Proteomes" id="UP000199612"/>
    </source>
</evidence>
<dbReference type="InterPro" id="IPR037171">
    <property type="entry name" value="NagB/RpiA_transferase-like"/>
</dbReference>
<dbReference type="InterPro" id="IPR007324">
    <property type="entry name" value="Sugar-bd_dom_put"/>
</dbReference>
<dbReference type="InterPro" id="IPR036390">
    <property type="entry name" value="WH_DNA-bd_sf"/>
</dbReference>
<dbReference type="PANTHER" id="PTHR34294">
    <property type="entry name" value="TRANSCRIPTIONAL REGULATOR-RELATED"/>
    <property type="match status" value="1"/>
</dbReference>
<dbReference type="Pfam" id="PF04198">
    <property type="entry name" value="Sugar-bind"/>
    <property type="match status" value="1"/>
</dbReference>
<dbReference type="InterPro" id="IPR051054">
    <property type="entry name" value="SorC_transcr_regulators"/>
</dbReference>